<reference evidence="2 3" key="1">
    <citation type="submission" date="2017-03" db="EMBL/GenBank/DDBJ databases">
        <title>Draft Genome sequence of Marispirochaeta sp. strain JC444.</title>
        <authorList>
            <person name="Shivani Y."/>
            <person name="Subhash Y."/>
            <person name="Sasikala C."/>
            <person name="Ramana C."/>
        </authorList>
    </citation>
    <scope>NUCLEOTIDE SEQUENCE [LARGE SCALE GENOMIC DNA]</scope>
    <source>
        <strain evidence="2 3">JC444</strain>
    </source>
</reference>
<dbReference type="Gene3D" id="3.60.15.10">
    <property type="entry name" value="Ribonuclease Z/Hydroxyacylglutathione hydrolase-like"/>
    <property type="match status" value="1"/>
</dbReference>
<dbReference type="STRING" id="1963862.B4O97_05980"/>
<keyword evidence="2" id="KW-0378">Hydrolase</keyword>
<proteinExistence type="predicted"/>
<evidence type="ECO:0000313" key="3">
    <source>
        <dbReference type="Proteomes" id="UP000192343"/>
    </source>
</evidence>
<dbReference type="Proteomes" id="UP000192343">
    <property type="component" value="Unassembled WGS sequence"/>
</dbReference>
<name>A0A1Y1S0F8_9SPIO</name>
<dbReference type="RefSeq" id="WP_083049168.1">
    <property type="nucleotide sequence ID" value="NZ_MWQY01000005.1"/>
</dbReference>
<dbReference type="CDD" id="cd07715">
    <property type="entry name" value="TaR3-like_MBL-fold"/>
    <property type="match status" value="1"/>
</dbReference>
<accession>A0A1Y1S0F8</accession>
<dbReference type="GO" id="GO:0016787">
    <property type="term" value="F:hydrolase activity"/>
    <property type="evidence" value="ECO:0007669"/>
    <property type="project" value="UniProtKB-KW"/>
</dbReference>
<dbReference type="InterPro" id="IPR001279">
    <property type="entry name" value="Metallo-B-lactamas"/>
</dbReference>
<evidence type="ECO:0000259" key="1">
    <source>
        <dbReference type="SMART" id="SM00849"/>
    </source>
</evidence>
<dbReference type="Pfam" id="PF12706">
    <property type="entry name" value="Lactamase_B_2"/>
    <property type="match status" value="1"/>
</dbReference>
<feature type="domain" description="Metallo-beta-lactamase" evidence="1">
    <location>
        <begin position="61"/>
        <end position="250"/>
    </location>
</feature>
<sequence>MKVRFWGVRGSIPTPLSYQQIQSRIAAVVQRIEAHHLESQESRERFLHDLPPYIMGTAGGNTTCLEVRLSDDTMIIIDAGSGIRELGAFLKKRGEHIRVYHVFFTHFHWDHLQGLPFFAPQVYDPRCEIHFYSPFPNLREILGNQMREPYFPVSMESMKAVLFFHHLKGNTMDLGQSSVSWRKMKHPGSSYSYKIQEGGSSFIFSSDTELVEEDFKVNPENSSFYSDVDTLIMDSQYTLDEAIEKYDWGHSSYSLAVDFAVAWKIRRLYLFHHEPQYDDKKIYSIEQSARWYLDHQKNSSLEIHSAVEGMEFEI</sequence>
<dbReference type="SUPFAM" id="SSF56281">
    <property type="entry name" value="Metallo-hydrolase/oxidoreductase"/>
    <property type="match status" value="1"/>
</dbReference>
<organism evidence="2 3">
    <name type="scientific">Marispirochaeta aestuarii</name>
    <dbReference type="NCBI Taxonomy" id="1963862"/>
    <lineage>
        <taxon>Bacteria</taxon>
        <taxon>Pseudomonadati</taxon>
        <taxon>Spirochaetota</taxon>
        <taxon>Spirochaetia</taxon>
        <taxon>Spirochaetales</taxon>
        <taxon>Spirochaetaceae</taxon>
        <taxon>Marispirochaeta</taxon>
    </lineage>
</organism>
<evidence type="ECO:0000313" key="2">
    <source>
        <dbReference type="EMBL" id="ORC36611.1"/>
    </source>
</evidence>
<dbReference type="PANTHER" id="PTHR42663">
    <property type="entry name" value="HYDROLASE C777.06C-RELATED-RELATED"/>
    <property type="match status" value="1"/>
</dbReference>
<gene>
    <name evidence="2" type="ORF">B4O97_05980</name>
</gene>
<dbReference type="EMBL" id="MWQY01000005">
    <property type="protein sequence ID" value="ORC36611.1"/>
    <property type="molecule type" value="Genomic_DNA"/>
</dbReference>
<protein>
    <submittedName>
        <fullName evidence="2">MBL fold metallo-hydrolase</fullName>
    </submittedName>
</protein>
<dbReference type="InterPro" id="IPR036866">
    <property type="entry name" value="RibonucZ/Hydroxyglut_hydro"/>
</dbReference>
<dbReference type="OrthoDB" id="9800940at2"/>
<keyword evidence="3" id="KW-1185">Reference proteome</keyword>
<dbReference type="SMART" id="SM00849">
    <property type="entry name" value="Lactamase_B"/>
    <property type="match status" value="1"/>
</dbReference>
<dbReference type="PANTHER" id="PTHR42663:SF4">
    <property type="entry name" value="SLL1036 PROTEIN"/>
    <property type="match status" value="1"/>
</dbReference>
<comment type="caution">
    <text evidence="2">The sequence shown here is derived from an EMBL/GenBank/DDBJ whole genome shotgun (WGS) entry which is preliminary data.</text>
</comment>
<dbReference type="AlphaFoldDB" id="A0A1Y1S0F8"/>